<sequence>MVSVDDDDVSQLPTHNAEQVDLSDETQDFRFLTSLSVSENGASKLPKRGEKDFEPHPTSLQASALDASRQAMHQAISSTRIHNPKNHILATYDPLSNMARVEKIKGQAFRTMGREISGAAWLLPEEALYLLERGSLDIRWPPADGEEEGLPMSLQGAYAAFVGMGDSVCTDLTLERYIVYAGLKRSGYIVMRAESWNGEKNVVPNPDSRQSTSAIGAFWNFGLFGSLWKRLLRPSSSRPNPHAALGPLVSPGLYRSYNDIYRLLDVIPFHDPTSSPRFSPEESSSDPFHVAYHVYKPTPTWKKRSPGPPDFRVAVIDARETSVPTLPQLNDLLASTPYDPPKPDGQLYQKIKQGYRNVVLAIVDQGIVSYVRVADAGFGMEKLYERAPRGAGSKRGGYRGRGRGRGRGR</sequence>
<keyword evidence="2" id="KW-0819">tRNA processing</keyword>
<gene>
    <name evidence="5" type="ORF">B0J12DRAFT_350016</name>
</gene>
<evidence type="ECO:0000256" key="2">
    <source>
        <dbReference type="ARBA" id="ARBA00022694"/>
    </source>
</evidence>
<dbReference type="EMBL" id="JAGTJR010000050">
    <property type="protein sequence ID" value="KAH7028294.1"/>
    <property type="molecule type" value="Genomic_DNA"/>
</dbReference>
<feature type="region of interest" description="Disordered" evidence="3">
    <location>
        <begin position="1"/>
        <end position="23"/>
    </location>
</feature>
<evidence type="ECO:0000313" key="6">
    <source>
        <dbReference type="Proteomes" id="UP000774617"/>
    </source>
</evidence>
<feature type="domain" description="tRNA-splicing endonuclease subunit Sen54 N-terminal" evidence="4">
    <location>
        <begin position="73"/>
        <end position="140"/>
    </location>
</feature>
<feature type="compositionally biased region" description="Basic residues" evidence="3">
    <location>
        <begin position="396"/>
        <end position="409"/>
    </location>
</feature>
<keyword evidence="6" id="KW-1185">Reference proteome</keyword>
<protein>
    <submittedName>
        <fullName evidence="5">tRNA splicing endonuclease-like protein subunit</fullName>
    </submittedName>
</protein>
<organism evidence="5 6">
    <name type="scientific">Macrophomina phaseolina</name>
    <dbReference type="NCBI Taxonomy" id="35725"/>
    <lineage>
        <taxon>Eukaryota</taxon>
        <taxon>Fungi</taxon>
        <taxon>Dikarya</taxon>
        <taxon>Ascomycota</taxon>
        <taxon>Pezizomycotina</taxon>
        <taxon>Dothideomycetes</taxon>
        <taxon>Dothideomycetes incertae sedis</taxon>
        <taxon>Botryosphaeriales</taxon>
        <taxon>Botryosphaeriaceae</taxon>
        <taxon>Macrophomina</taxon>
    </lineage>
</organism>
<evidence type="ECO:0000256" key="1">
    <source>
        <dbReference type="ARBA" id="ARBA00005736"/>
    </source>
</evidence>
<dbReference type="Pfam" id="PF12928">
    <property type="entry name" value="tRNA_int_end_N2"/>
    <property type="match status" value="1"/>
</dbReference>
<dbReference type="Proteomes" id="UP000774617">
    <property type="component" value="Unassembled WGS sequence"/>
</dbReference>
<accession>A0ABQ8FUQ0</accession>
<dbReference type="InterPro" id="IPR024336">
    <property type="entry name" value="tRNA_splic_suSen54_N"/>
</dbReference>
<evidence type="ECO:0000259" key="4">
    <source>
        <dbReference type="Pfam" id="PF12928"/>
    </source>
</evidence>
<comment type="similarity">
    <text evidence="1">Belongs to the SEN54 family.</text>
</comment>
<evidence type="ECO:0000313" key="5">
    <source>
        <dbReference type="EMBL" id="KAH7028294.1"/>
    </source>
</evidence>
<evidence type="ECO:0000256" key="3">
    <source>
        <dbReference type="SAM" id="MobiDB-lite"/>
    </source>
</evidence>
<dbReference type="PANTHER" id="PTHR21027:SF1">
    <property type="entry name" value="TRNA-SPLICING ENDONUCLEASE SUBUNIT SEN54"/>
    <property type="match status" value="1"/>
</dbReference>
<dbReference type="PANTHER" id="PTHR21027">
    <property type="entry name" value="TRNA-SPLICING ENDONUCLEASE SUBUNIT SEN54"/>
    <property type="match status" value="1"/>
</dbReference>
<proteinExistence type="inferred from homology"/>
<name>A0ABQ8FUQ0_9PEZI</name>
<reference evidence="5 6" key="1">
    <citation type="journal article" date="2021" name="Nat. Commun.">
        <title>Genetic determinants of endophytism in the Arabidopsis root mycobiome.</title>
        <authorList>
            <person name="Mesny F."/>
            <person name="Miyauchi S."/>
            <person name="Thiergart T."/>
            <person name="Pickel B."/>
            <person name="Atanasova L."/>
            <person name="Karlsson M."/>
            <person name="Huettel B."/>
            <person name="Barry K.W."/>
            <person name="Haridas S."/>
            <person name="Chen C."/>
            <person name="Bauer D."/>
            <person name="Andreopoulos W."/>
            <person name="Pangilinan J."/>
            <person name="LaButti K."/>
            <person name="Riley R."/>
            <person name="Lipzen A."/>
            <person name="Clum A."/>
            <person name="Drula E."/>
            <person name="Henrissat B."/>
            <person name="Kohler A."/>
            <person name="Grigoriev I.V."/>
            <person name="Martin F.M."/>
            <person name="Hacquard S."/>
        </authorList>
    </citation>
    <scope>NUCLEOTIDE SEQUENCE [LARGE SCALE GENOMIC DNA]</scope>
    <source>
        <strain evidence="5 6">MPI-SDFR-AT-0080</strain>
    </source>
</reference>
<comment type="caution">
    <text evidence="5">The sequence shown here is derived from an EMBL/GenBank/DDBJ whole genome shotgun (WGS) entry which is preliminary data.</text>
</comment>
<dbReference type="InterPro" id="IPR024337">
    <property type="entry name" value="tRNA_splic_suSen54"/>
</dbReference>
<feature type="region of interest" description="Disordered" evidence="3">
    <location>
        <begin position="388"/>
        <end position="409"/>
    </location>
</feature>